<accession>A0A7G9Z7G5</accession>
<dbReference type="PANTHER" id="PTHR43445">
    <property type="entry name" value="UDP-N-ACETYLMURAMATE--L-ALANINE LIGASE-RELATED"/>
    <property type="match status" value="1"/>
</dbReference>
<protein>
    <submittedName>
        <fullName evidence="2">UDP-N-acetylmuramate--L-alanine ligase</fullName>
        <ecNumber evidence="2">6.3.2.8</ecNumber>
    </submittedName>
</protein>
<dbReference type="SUPFAM" id="SSF51984">
    <property type="entry name" value="MurCD N-terminal domain"/>
    <property type="match status" value="1"/>
</dbReference>
<dbReference type="Pfam" id="PF01225">
    <property type="entry name" value="Mur_ligase"/>
    <property type="match status" value="1"/>
</dbReference>
<feature type="domain" description="Mur ligase N-terminal catalytic" evidence="1">
    <location>
        <begin position="10"/>
        <end position="51"/>
    </location>
</feature>
<dbReference type="EMBL" id="MT631649">
    <property type="protein sequence ID" value="QNO56199.1"/>
    <property type="molecule type" value="Genomic_DNA"/>
</dbReference>
<proteinExistence type="predicted"/>
<evidence type="ECO:0000313" key="2">
    <source>
        <dbReference type="EMBL" id="QNO56199.1"/>
    </source>
</evidence>
<sequence length="53" mass="5571">MEISLDKVEKVHFIGICGIGISAIARLLKTAGKEVSGSDVKSAPICDNLKKSV</sequence>
<evidence type="ECO:0000259" key="1">
    <source>
        <dbReference type="Pfam" id="PF01225"/>
    </source>
</evidence>
<dbReference type="PANTHER" id="PTHR43445:SF3">
    <property type="entry name" value="UDP-N-ACETYLMURAMATE--L-ALANINE LIGASE"/>
    <property type="match status" value="1"/>
</dbReference>
<name>A0A7G9Z7G5_9EURY</name>
<organism evidence="2">
    <name type="scientific">Candidatus Methanophaga sp. ANME-1 ERB7</name>
    <dbReference type="NCBI Taxonomy" id="2759913"/>
    <lineage>
        <taxon>Archaea</taxon>
        <taxon>Methanobacteriati</taxon>
        <taxon>Methanobacteriota</taxon>
        <taxon>Stenosarchaea group</taxon>
        <taxon>Methanomicrobia</taxon>
        <taxon>Candidatus Methanophagales</taxon>
        <taxon>Candidatus Methanophagaceae</taxon>
        <taxon>Candidatus Methanophaga</taxon>
    </lineage>
</organism>
<reference evidence="2" key="1">
    <citation type="submission" date="2020-06" db="EMBL/GenBank/DDBJ databases">
        <title>Unique genomic features of the anaerobic methanotrophic archaea.</title>
        <authorList>
            <person name="Chadwick G.L."/>
            <person name="Skennerton C.T."/>
            <person name="Laso-Perez R."/>
            <person name="Leu A.O."/>
            <person name="Speth D.R."/>
            <person name="Yu H."/>
            <person name="Morgan-Lang C."/>
            <person name="Hatzenpichler R."/>
            <person name="Goudeau D."/>
            <person name="Malmstrom R."/>
            <person name="Brazelton W.J."/>
            <person name="Woyke T."/>
            <person name="Hallam S.J."/>
            <person name="Tyson G.W."/>
            <person name="Wegener G."/>
            <person name="Boetius A."/>
            <person name="Orphan V."/>
        </authorList>
    </citation>
    <scope>NUCLEOTIDE SEQUENCE</scope>
</reference>
<dbReference type="GO" id="GO:0008763">
    <property type="term" value="F:UDP-N-acetylmuramate-L-alanine ligase activity"/>
    <property type="evidence" value="ECO:0007669"/>
    <property type="project" value="UniProtKB-EC"/>
</dbReference>
<keyword evidence="2" id="KW-0436">Ligase</keyword>
<dbReference type="Gene3D" id="3.40.50.720">
    <property type="entry name" value="NAD(P)-binding Rossmann-like Domain"/>
    <property type="match status" value="1"/>
</dbReference>
<dbReference type="InterPro" id="IPR000713">
    <property type="entry name" value="Mur_ligase_N"/>
</dbReference>
<dbReference type="AlphaFoldDB" id="A0A7G9Z7G5"/>
<gene>
    <name evidence="2" type="primary">murC_2</name>
    <name evidence="2" type="ORF">FDFOPPHA_00024</name>
</gene>
<dbReference type="InterPro" id="IPR050061">
    <property type="entry name" value="MurCDEF_pg_biosynth"/>
</dbReference>
<dbReference type="EC" id="6.3.2.8" evidence="2"/>